<dbReference type="Proteomes" id="UP001526430">
    <property type="component" value="Unassembled WGS sequence"/>
</dbReference>
<name>A0ABT3NRU9_9PROT</name>
<proteinExistence type="predicted"/>
<accession>A0ABT3NRU9</accession>
<gene>
    <name evidence="1" type="ORF">OF850_04565</name>
</gene>
<protein>
    <submittedName>
        <fullName evidence="1">Uncharacterized protein</fullName>
    </submittedName>
</protein>
<keyword evidence="2" id="KW-1185">Reference proteome</keyword>
<reference evidence="1 2" key="1">
    <citation type="submission" date="2022-10" db="EMBL/GenBank/DDBJ databases">
        <title>Roseococcus glaciei nov., sp. nov., isolated from glacier.</title>
        <authorList>
            <person name="Liu Q."/>
            <person name="Xin Y.-H."/>
        </authorList>
    </citation>
    <scope>NUCLEOTIDE SEQUENCE [LARGE SCALE GENOMIC DNA]</scope>
    <source>
        <strain evidence="1 2">MDT2-1-1</strain>
    </source>
</reference>
<evidence type="ECO:0000313" key="2">
    <source>
        <dbReference type="Proteomes" id="UP001526430"/>
    </source>
</evidence>
<sequence length="244" mass="26122">MAGPRAEAAEAARLEHAVAGLDAVRGAQAGFGRQVQEWKNMLLRGPDPAALATHRAGFEIAFGAVRESLAAADASGIAPSGLLARLGRDHHDLRARHEEALGGDRSGADAALQAGDREPQRCLGEAALMSRSSAAEVMADAVRARLDQLGELREAVADFVDTGRAAPEKAAPMAEALHLLLEELRDVRDPAARRWLSELAGDRGEMMRDLRTRAASSRNEAVFRLTAAFERAVWLIRRLALAEA</sequence>
<dbReference type="RefSeq" id="WP_301588657.1">
    <property type="nucleotide sequence ID" value="NZ_JAPFQI010000001.1"/>
</dbReference>
<comment type="caution">
    <text evidence="1">The sequence shown here is derived from an EMBL/GenBank/DDBJ whole genome shotgun (WGS) entry which is preliminary data.</text>
</comment>
<dbReference type="EMBL" id="JAPFQI010000001">
    <property type="protein sequence ID" value="MCW8084889.1"/>
    <property type="molecule type" value="Genomic_DNA"/>
</dbReference>
<evidence type="ECO:0000313" key="1">
    <source>
        <dbReference type="EMBL" id="MCW8084889.1"/>
    </source>
</evidence>
<organism evidence="1 2">
    <name type="scientific">Sabulicella glaciei</name>
    <dbReference type="NCBI Taxonomy" id="2984948"/>
    <lineage>
        <taxon>Bacteria</taxon>
        <taxon>Pseudomonadati</taxon>
        <taxon>Pseudomonadota</taxon>
        <taxon>Alphaproteobacteria</taxon>
        <taxon>Acetobacterales</taxon>
        <taxon>Acetobacteraceae</taxon>
        <taxon>Sabulicella</taxon>
    </lineage>
</organism>